<dbReference type="InterPro" id="IPR036420">
    <property type="entry name" value="BRCT_dom_sf"/>
</dbReference>
<evidence type="ECO:0000313" key="6">
    <source>
        <dbReference type="Proteomes" id="UP001138997"/>
    </source>
</evidence>
<dbReference type="CDD" id="cd00027">
    <property type="entry name" value="BRCT"/>
    <property type="match status" value="1"/>
</dbReference>
<keyword evidence="6" id="KW-1185">Reference proteome</keyword>
<organism evidence="5 6">
    <name type="scientific">Kineosporia babensis</name>
    <dbReference type="NCBI Taxonomy" id="499548"/>
    <lineage>
        <taxon>Bacteria</taxon>
        <taxon>Bacillati</taxon>
        <taxon>Actinomycetota</taxon>
        <taxon>Actinomycetes</taxon>
        <taxon>Kineosporiales</taxon>
        <taxon>Kineosporiaceae</taxon>
        <taxon>Kineosporia</taxon>
    </lineage>
</organism>
<evidence type="ECO:0000259" key="4">
    <source>
        <dbReference type="Pfam" id="PF23359"/>
    </source>
</evidence>
<accession>A0A9X1NJJ4</accession>
<dbReference type="Proteomes" id="UP001138997">
    <property type="component" value="Unassembled WGS sequence"/>
</dbReference>
<dbReference type="InterPro" id="IPR001357">
    <property type="entry name" value="BRCT_dom"/>
</dbReference>
<evidence type="ECO:0000259" key="3">
    <source>
        <dbReference type="Pfam" id="PF12738"/>
    </source>
</evidence>
<evidence type="ECO:0000313" key="5">
    <source>
        <dbReference type="EMBL" id="MCD5314361.1"/>
    </source>
</evidence>
<dbReference type="Gene3D" id="3.30.420.10">
    <property type="entry name" value="Ribonuclease H-like superfamily/Ribonuclease H"/>
    <property type="match status" value="1"/>
</dbReference>
<comment type="caution">
    <text evidence="5">The sequence shown here is derived from an EMBL/GenBank/DDBJ whole genome shotgun (WGS) entry which is preliminary data.</text>
</comment>
<proteinExistence type="predicted"/>
<feature type="compositionally biased region" description="Low complexity" evidence="2">
    <location>
        <begin position="458"/>
        <end position="471"/>
    </location>
</feature>
<reference evidence="5" key="1">
    <citation type="submission" date="2021-11" db="EMBL/GenBank/DDBJ databases">
        <title>Streptomyces corallinus and Kineosporia corallina sp. nov., two new coral-derived marine actinobacteria.</title>
        <authorList>
            <person name="Buangrab K."/>
            <person name="Sutthacheep M."/>
            <person name="Yeemin T."/>
            <person name="Harunari E."/>
            <person name="Igarashi Y."/>
            <person name="Sripreechasak P."/>
            <person name="Kanchanasin P."/>
            <person name="Tanasupawat S."/>
            <person name="Phongsopitanun W."/>
        </authorList>
    </citation>
    <scope>NUCLEOTIDE SEQUENCE</scope>
    <source>
        <strain evidence="5">JCM 31032</strain>
    </source>
</reference>
<dbReference type="RefSeq" id="WP_231446806.1">
    <property type="nucleotide sequence ID" value="NZ_JAJOMB010000016.1"/>
</dbReference>
<evidence type="ECO:0000256" key="1">
    <source>
        <dbReference type="ARBA" id="ARBA00023125"/>
    </source>
</evidence>
<dbReference type="InterPro" id="IPR036397">
    <property type="entry name" value="RNaseH_sf"/>
</dbReference>
<sequence length="485" mass="51996">MQAVEVAVVTTDFAGRILDEWQAGLEPGLIERLNERLAGAVVVAHNAEFDLARLSTEYRRAGWQLPQLPMLSLVEAAGRQRPELPRRRPDDLCLAFGLTPALSTSTLDQARASAGVLARIIGPDLTAVLETLQERAREVTWPVGPTVDPAAPDTNTDAEDLTVAVSPALVERFSLLDALDEGAGIGTLAYLEELAETIEDAPVAARQISLLARVAFAEERTSIDISRANEAFVRTLTYAALDAEGAVAYDERAGLFDLARLLGVAAQVVLGIDDESGKAYEARLSTRPKGLPVKWSGGEPLRVGDKVVFTGCDPAVREQLENRSLRLGVRILDTVSETTTLLVSDETAHGSRAARARELGTRTVTPADYAYLLKHLQPSARWASQEDAANPEGSENQEPTSAETPEPEPEPTPTPKPRTAQVRAWARANGHPVSARGALPKQVIVAYLAAQDEALNRPDPAADQPDVAPLPTVEPLAQAEAQPST</sequence>
<gene>
    <name evidence="5" type="ORF">LR394_25985</name>
</gene>
<evidence type="ECO:0000256" key="2">
    <source>
        <dbReference type="SAM" id="MobiDB-lite"/>
    </source>
</evidence>
<dbReference type="AlphaFoldDB" id="A0A9X1NJJ4"/>
<dbReference type="SUPFAM" id="SSF53098">
    <property type="entry name" value="Ribonuclease H-like"/>
    <property type="match status" value="1"/>
</dbReference>
<dbReference type="Gene3D" id="4.10.320.10">
    <property type="entry name" value="E3-binding domain"/>
    <property type="match status" value="1"/>
</dbReference>
<dbReference type="Gene3D" id="3.40.50.10190">
    <property type="entry name" value="BRCT domain"/>
    <property type="match status" value="1"/>
</dbReference>
<dbReference type="EMBL" id="JAJOMB010000016">
    <property type="protein sequence ID" value="MCD5314361.1"/>
    <property type="molecule type" value="Genomic_DNA"/>
</dbReference>
<dbReference type="GO" id="GO:0003677">
    <property type="term" value="F:DNA binding"/>
    <property type="evidence" value="ECO:0007669"/>
    <property type="project" value="UniProtKB-KW"/>
</dbReference>
<feature type="domain" description="BRCT" evidence="3">
    <location>
        <begin position="307"/>
        <end position="366"/>
    </location>
</feature>
<dbReference type="InterPro" id="IPR012337">
    <property type="entry name" value="RNaseH-like_sf"/>
</dbReference>
<keyword evidence="1" id="KW-0238">DNA-binding</keyword>
<dbReference type="InterPro" id="IPR036625">
    <property type="entry name" value="E3-bd_dom_sf"/>
</dbReference>
<dbReference type="GO" id="GO:0016746">
    <property type="term" value="F:acyltransferase activity"/>
    <property type="evidence" value="ECO:0007669"/>
    <property type="project" value="InterPro"/>
</dbReference>
<dbReference type="SUPFAM" id="SSF52113">
    <property type="entry name" value="BRCT domain"/>
    <property type="match status" value="1"/>
</dbReference>
<dbReference type="Pfam" id="PF12738">
    <property type="entry name" value="PTCB-BRCT"/>
    <property type="match status" value="1"/>
</dbReference>
<feature type="region of interest" description="Disordered" evidence="2">
    <location>
        <begin position="381"/>
        <end position="439"/>
    </location>
</feature>
<dbReference type="InterPro" id="IPR055370">
    <property type="entry name" value="Lsr2_DNA-bd"/>
</dbReference>
<protein>
    <submittedName>
        <fullName evidence="5">Lsr2 family protein</fullName>
    </submittedName>
</protein>
<feature type="region of interest" description="Disordered" evidence="2">
    <location>
        <begin position="455"/>
        <end position="485"/>
    </location>
</feature>
<feature type="domain" description="Lsr2 DNA-binding" evidence="4">
    <location>
        <begin position="416"/>
        <end position="450"/>
    </location>
</feature>
<dbReference type="Pfam" id="PF23359">
    <property type="entry name" value="Lsr2_DNA-bd"/>
    <property type="match status" value="1"/>
</dbReference>
<name>A0A9X1NJJ4_9ACTN</name>